<feature type="binding site" evidence="19">
    <location>
        <position position="431"/>
    </location>
    <ligand>
        <name>ATP</name>
        <dbReference type="ChEBI" id="CHEBI:30616"/>
    </ligand>
</feature>
<dbReference type="InterPro" id="IPR024171">
    <property type="entry name" value="SRK-like_kinase"/>
</dbReference>
<protein>
    <recommendedName>
        <fullName evidence="18">Receptor-like serine/threonine-protein kinase</fullName>
        <ecNumber evidence="18">2.7.11.1</ecNumber>
    </recommendedName>
</protein>
<dbReference type="PROSITE" id="PS00108">
    <property type="entry name" value="PROTEIN_KINASE_ST"/>
    <property type="match status" value="1"/>
</dbReference>
<evidence type="ECO:0000256" key="5">
    <source>
        <dbReference type="ARBA" id="ARBA00022692"/>
    </source>
</evidence>
<dbReference type="Gene3D" id="3.30.200.20">
    <property type="entry name" value="Phosphorylase Kinase, domain 1"/>
    <property type="match status" value="1"/>
</dbReference>
<accession>A0A9D4XMD4</accession>
<evidence type="ECO:0000313" key="25">
    <source>
        <dbReference type="Proteomes" id="UP001058974"/>
    </source>
</evidence>
<dbReference type="AlphaFoldDB" id="A0A9D4XMD4"/>
<keyword evidence="6" id="KW-0732">Signal</keyword>
<dbReference type="GO" id="GO:0004674">
    <property type="term" value="F:protein serine/threonine kinase activity"/>
    <property type="evidence" value="ECO:0007669"/>
    <property type="project" value="UniProtKB-KW"/>
</dbReference>
<dbReference type="Proteomes" id="UP001058974">
    <property type="component" value="Chromosome 4"/>
</dbReference>
<evidence type="ECO:0000256" key="20">
    <source>
        <dbReference type="SAM" id="MobiDB-lite"/>
    </source>
</evidence>
<dbReference type="Pfam" id="PF01453">
    <property type="entry name" value="B_lectin"/>
    <property type="match status" value="1"/>
</dbReference>
<comment type="similarity">
    <text evidence="18">Belongs to the protein kinase superfamily. Ser/Thr protein kinase family.</text>
</comment>
<sequence length="842" mass="94838">MLPIWYAKISEKTIVWYANGDNPAPKGSKVELTAKDGLVLTSPNGVGLWNTTDVLSDGISHGVLNDTGNFVLQDDDFKNLWETFNFPRDTLLPSQVLEKGVKLSSMLKETNFSKGRFELHLQNDGDLVMYSINLPSSYVNENYYESSIVGSNTSSAGAQLVFDSSGKLVQWSVIILSLLAVVFVDTIAFAFWEMIKRPTCQCPKSYSLVDPDDLYGSCKPDFIQEYEEDELSEKSNDLYDFEILSETDWPLSDYVLQRPFTEEQCRKSCLEDCLCSVAIFRISDSCWKKKLPLSNGKYDPTLTKAKVFLKVRKDNTSIASLPIPIIVNKNNKETLVVVISVLFGSFAILNVVLIVAICVSTSMILWYKKKLRRFSTSETRVETNLRCFTYEELEKAANGFDKELGRGSFGIVYEGVINNNTCSETRVAVKKLNNFVLDQAHKEFRNEVNVIGLTHHKSLVRLLGFCEGGSERLLVYEYMSNGTLANLLFNTDEEKQKPSWKLRLEIAIGVARGLVYLHEECITKIIHCDIKPQNILLDDYFNARISDFGLAKLLNMNESKTNIGIRGTKGYVAVEWFKNMPITAKVDVYSYGVVLLEIISCRRCVKEMDPEDEKQAILTKWAYDCYKEGVLDALVEGDNEALKEKEMLEKLVMIALWCVQEDPHLRPTMRTVVLMLEGTVEVQAPPYPSQISIQYCGENISDLESESESESDFLILGPSLPRTPISVPSLEPELSPSLSLSPSSTPESEPKQIQSPEPEVSTENDSSSDDCAISDTYDTNPVDLPIALRKDKRSCPSLYRHPISQYVSTKHLSTQYQSFIAAVDYVKIPSSVEEALQNRNWV</sequence>
<evidence type="ECO:0000313" key="24">
    <source>
        <dbReference type="EMBL" id="KAI5423048.1"/>
    </source>
</evidence>
<evidence type="ECO:0000259" key="23">
    <source>
        <dbReference type="PROSITE" id="PS50927"/>
    </source>
</evidence>
<evidence type="ECO:0000256" key="4">
    <source>
        <dbReference type="ARBA" id="ARBA00022679"/>
    </source>
</evidence>
<dbReference type="InterPro" id="IPR017441">
    <property type="entry name" value="Protein_kinase_ATP_BS"/>
</dbReference>
<dbReference type="InterPro" id="IPR051343">
    <property type="entry name" value="G-type_lectin_kinases/EP1-like"/>
</dbReference>
<keyword evidence="8 18" id="KW-0547">Nucleotide-binding</keyword>
<evidence type="ECO:0000256" key="7">
    <source>
        <dbReference type="ARBA" id="ARBA00022734"/>
    </source>
</evidence>
<evidence type="ECO:0000256" key="21">
    <source>
        <dbReference type="SAM" id="Phobius"/>
    </source>
</evidence>
<evidence type="ECO:0000256" key="2">
    <source>
        <dbReference type="ARBA" id="ARBA00022527"/>
    </source>
</evidence>
<evidence type="ECO:0000256" key="1">
    <source>
        <dbReference type="ARBA" id="ARBA00004479"/>
    </source>
</evidence>
<evidence type="ECO:0000256" key="17">
    <source>
        <dbReference type="ARBA" id="ARBA00048679"/>
    </source>
</evidence>
<keyword evidence="5 21" id="KW-0812">Transmembrane</keyword>
<evidence type="ECO:0000256" key="16">
    <source>
        <dbReference type="ARBA" id="ARBA00047899"/>
    </source>
</evidence>
<dbReference type="InterPro" id="IPR000719">
    <property type="entry name" value="Prot_kinase_dom"/>
</dbReference>
<keyword evidence="25" id="KW-1185">Reference proteome</keyword>
<feature type="transmembrane region" description="Helical" evidence="21">
    <location>
        <begin position="335"/>
        <end position="367"/>
    </location>
</feature>
<dbReference type="CDD" id="cd14066">
    <property type="entry name" value="STKc_IRAK"/>
    <property type="match status" value="1"/>
</dbReference>
<evidence type="ECO:0000256" key="9">
    <source>
        <dbReference type="ARBA" id="ARBA00022777"/>
    </source>
</evidence>
<keyword evidence="10 18" id="KW-0067">ATP-binding</keyword>
<evidence type="ECO:0000256" key="12">
    <source>
        <dbReference type="ARBA" id="ARBA00023136"/>
    </source>
</evidence>
<dbReference type="InterPro" id="IPR008271">
    <property type="entry name" value="Ser/Thr_kinase_AS"/>
</dbReference>
<name>A0A9D4XMD4_PEA</name>
<keyword evidence="15" id="KW-0325">Glycoprotein</keyword>
<evidence type="ECO:0000256" key="11">
    <source>
        <dbReference type="ARBA" id="ARBA00022989"/>
    </source>
</evidence>
<keyword evidence="11 21" id="KW-1133">Transmembrane helix</keyword>
<dbReference type="GO" id="GO:0016020">
    <property type="term" value="C:membrane"/>
    <property type="evidence" value="ECO:0007669"/>
    <property type="project" value="UniProtKB-SubCell"/>
</dbReference>
<evidence type="ECO:0000256" key="14">
    <source>
        <dbReference type="ARBA" id="ARBA00023170"/>
    </source>
</evidence>
<keyword evidence="4 18" id="KW-0808">Transferase</keyword>
<feature type="region of interest" description="Disordered" evidence="20">
    <location>
        <begin position="726"/>
        <end position="778"/>
    </location>
</feature>
<evidence type="ECO:0000256" key="6">
    <source>
        <dbReference type="ARBA" id="ARBA00022729"/>
    </source>
</evidence>
<evidence type="ECO:0000256" key="18">
    <source>
        <dbReference type="PIRNR" id="PIRNR000641"/>
    </source>
</evidence>
<reference evidence="24 25" key="1">
    <citation type="journal article" date="2022" name="Nat. Genet.">
        <title>Improved pea reference genome and pan-genome highlight genomic features and evolutionary characteristics.</title>
        <authorList>
            <person name="Yang T."/>
            <person name="Liu R."/>
            <person name="Luo Y."/>
            <person name="Hu S."/>
            <person name="Wang D."/>
            <person name="Wang C."/>
            <person name="Pandey M.K."/>
            <person name="Ge S."/>
            <person name="Xu Q."/>
            <person name="Li N."/>
            <person name="Li G."/>
            <person name="Huang Y."/>
            <person name="Saxena R.K."/>
            <person name="Ji Y."/>
            <person name="Li M."/>
            <person name="Yan X."/>
            <person name="He Y."/>
            <person name="Liu Y."/>
            <person name="Wang X."/>
            <person name="Xiang C."/>
            <person name="Varshney R.K."/>
            <person name="Ding H."/>
            <person name="Gao S."/>
            <person name="Zong X."/>
        </authorList>
    </citation>
    <scope>NUCLEOTIDE SEQUENCE [LARGE SCALE GENOMIC DNA]</scope>
    <source>
        <strain evidence="24 25">cv. Zhongwan 6</strain>
    </source>
</reference>
<dbReference type="PROSITE" id="PS50011">
    <property type="entry name" value="PROTEIN_KINASE_DOM"/>
    <property type="match status" value="1"/>
</dbReference>
<evidence type="ECO:0000256" key="15">
    <source>
        <dbReference type="ARBA" id="ARBA00023180"/>
    </source>
</evidence>
<dbReference type="SUPFAM" id="SSF56112">
    <property type="entry name" value="Protein kinase-like (PK-like)"/>
    <property type="match status" value="1"/>
</dbReference>
<comment type="catalytic activity">
    <reaction evidence="17 18">
        <text>L-seryl-[protein] + ATP = O-phospho-L-seryl-[protein] + ADP + H(+)</text>
        <dbReference type="Rhea" id="RHEA:17989"/>
        <dbReference type="Rhea" id="RHEA-COMP:9863"/>
        <dbReference type="Rhea" id="RHEA-COMP:11604"/>
        <dbReference type="ChEBI" id="CHEBI:15378"/>
        <dbReference type="ChEBI" id="CHEBI:29999"/>
        <dbReference type="ChEBI" id="CHEBI:30616"/>
        <dbReference type="ChEBI" id="CHEBI:83421"/>
        <dbReference type="ChEBI" id="CHEBI:456216"/>
        <dbReference type="EC" id="2.7.11.1"/>
    </reaction>
</comment>
<dbReference type="InterPro" id="IPR001245">
    <property type="entry name" value="Ser-Thr/Tyr_kinase_cat_dom"/>
</dbReference>
<keyword evidence="3" id="KW-0245">EGF-like domain</keyword>
<dbReference type="Gramene" id="Psat04G0616100-T1">
    <property type="protein sequence ID" value="KAI5423048.1"/>
    <property type="gene ID" value="KIW84_046161"/>
</dbReference>
<dbReference type="PANTHER" id="PTHR47976:SF15">
    <property type="entry name" value="G-TYPE LECTIN S-RECEPTOR-LIKE SERINE_THREONINE-PROTEIN KINASE RLK1"/>
    <property type="match status" value="1"/>
</dbReference>
<dbReference type="Pfam" id="PF07714">
    <property type="entry name" value="PK_Tyr_Ser-Thr"/>
    <property type="match status" value="1"/>
</dbReference>
<dbReference type="PANTHER" id="PTHR47976">
    <property type="entry name" value="G-TYPE LECTIN S-RECEPTOR-LIKE SERINE/THREONINE-PROTEIN KINASE SD2-5"/>
    <property type="match status" value="1"/>
</dbReference>
<evidence type="ECO:0000256" key="10">
    <source>
        <dbReference type="ARBA" id="ARBA00022840"/>
    </source>
</evidence>
<dbReference type="PROSITE" id="PS50927">
    <property type="entry name" value="BULB_LECTIN"/>
    <property type="match status" value="1"/>
</dbReference>
<evidence type="ECO:0000256" key="19">
    <source>
        <dbReference type="PROSITE-ProRule" id="PRU10141"/>
    </source>
</evidence>
<dbReference type="EMBL" id="JAMSHJ010000004">
    <property type="protein sequence ID" value="KAI5423048.1"/>
    <property type="molecule type" value="Genomic_DNA"/>
</dbReference>
<dbReference type="InterPro" id="IPR001480">
    <property type="entry name" value="Bulb-type_lectin_dom"/>
</dbReference>
<comment type="catalytic activity">
    <reaction evidence="16 18">
        <text>L-threonyl-[protein] + ATP = O-phospho-L-threonyl-[protein] + ADP + H(+)</text>
        <dbReference type="Rhea" id="RHEA:46608"/>
        <dbReference type="Rhea" id="RHEA-COMP:11060"/>
        <dbReference type="Rhea" id="RHEA-COMP:11605"/>
        <dbReference type="ChEBI" id="CHEBI:15378"/>
        <dbReference type="ChEBI" id="CHEBI:30013"/>
        <dbReference type="ChEBI" id="CHEBI:30616"/>
        <dbReference type="ChEBI" id="CHEBI:61977"/>
        <dbReference type="ChEBI" id="CHEBI:456216"/>
        <dbReference type="EC" id="2.7.11.1"/>
    </reaction>
</comment>
<comment type="subcellular location">
    <subcellularLocation>
        <location evidence="1">Membrane</location>
        <topology evidence="1">Single-pass type I membrane protein</topology>
    </subcellularLocation>
</comment>
<keyword evidence="9 18" id="KW-0418">Kinase</keyword>
<evidence type="ECO:0000259" key="22">
    <source>
        <dbReference type="PROSITE" id="PS50011"/>
    </source>
</evidence>
<dbReference type="PIRSF" id="PIRSF000641">
    <property type="entry name" value="SRK"/>
    <property type="match status" value="1"/>
</dbReference>
<dbReference type="EC" id="2.7.11.1" evidence="18"/>
<dbReference type="Gene3D" id="1.10.510.10">
    <property type="entry name" value="Transferase(Phosphotransferase) domain 1"/>
    <property type="match status" value="1"/>
</dbReference>
<proteinExistence type="inferred from homology"/>
<keyword evidence="12 21" id="KW-0472">Membrane</keyword>
<keyword evidence="7" id="KW-0430">Lectin</keyword>
<feature type="compositionally biased region" description="Low complexity" evidence="20">
    <location>
        <begin position="728"/>
        <end position="747"/>
    </location>
</feature>
<evidence type="ECO:0000256" key="8">
    <source>
        <dbReference type="ARBA" id="ARBA00022741"/>
    </source>
</evidence>
<keyword evidence="2 18" id="KW-0723">Serine/threonine-protein kinase</keyword>
<gene>
    <name evidence="24" type="ORF">KIW84_046161</name>
</gene>
<comment type="caution">
    <text evidence="24">The sequence shown here is derived from an EMBL/GenBank/DDBJ whole genome shotgun (WGS) entry which is preliminary data.</text>
</comment>
<dbReference type="SUPFAM" id="SSF51110">
    <property type="entry name" value="alpha-D-mannose-specific plant lectins"/>
    <property type="match status" value="1"/>
</dbReference>
<dbReference type="GO" id="GO:0030246">
    <property type="term" value="F:carbohydrate binding"/>
    <property type="evidence" value="ECO:0007669"/>
    <property type="project" value="UniProtKB-KW"/>
</dbReference>
<evidence type="ECO:0000256" key="13">
    <source>
        <dbReference type="ARBA" id="ARBA00023157"/>
    </source>
</evidence>
<dbReference type="GO" id="GO:0005524">
    <property type="term" value="F:ATP binding"/>
    <property type="evidence" value="ECO:0007669"/>
    <property type="project" value="UniProtKB-UniRule"/>
</dbReference>
<keyword evidence="13" id="KW-1015">Disulfide bond</keyword>
<feature type="transmembrane region" description="Helical" evidence="21">
    <location>
        <begin position="168"/>
        <end position="192"/>
    </location>
</feature>
<feature type="domain" description="Bulb-type lectin" evidence="23">
    <location>
        <begin position="1"/>
        <end position="85"/>
    </location>
</feature>
<feature type="domain" description="Protein kinase" evidence="22">
    <location>
        <begin position="398"/>
        <end position="680"/>
    </location>
</feature>
<dbReference type="InterPro" id="IPR036426">
    <property type="entry name" value="Bulb-type_lectin_dom_sf"/>
</dbReference>
<dbReference type="InterPro" id="IPR011009">
    <property type="entry name" value="Kinase-like_dom_sf"/>
</dbReference>
<keyword evidence="14" id="KW-0675">Receptor</keyword>
<dbReference type="Gene3D" id="2.90.10.10">
    <property type="entry name" value="Bulb-type lectin domain"/>
    <property type="match status" value="2"/>
</dbReference>
<dbReference type="FunFam" id="3.30.200.20:FF:000059">
    <property type="entry name" value="S-receptor-like serine/threonine-protein kinase"/>
    <property type="match status" value="1"/>
</dbReference>
<organism evidence="24 25">
    <name type="scientific">Pisum sativum</name>
    <name type="common">Garden pea</name>
    <name type="synonym">Lathyrus oleraceus</name>
    <dbReference type="NCBI Taxonomy" id="3888"/>
    <lineage>
        <taxon>Eukaryota</taxon>
        <taxon>Viridiplantae</taxon>
        <taxon>Streptophyta</taxon>
        <taxon>Embryophyta</taxon>
        <taxon>Tracheophyta</taxon>
        <taxon>Spermatophyta</taxon>
        <taxon>Magnoliopsida</taxon>
        <taxon>eudicotyledons</taxon>
        <taxon>Gunneridae</taxon>
        <taxon>Pentapetalae</taxon>
        <taxon>rosids</taxon>
        <taxon>fabids</taxon>
        <taxon>Fabales</taxon>
        <taxon>Fabaceae</taxon>
        <taxon>Papilionoideae</taxon>
        <taxon>50 kb inversion clade</taxon>
        <taxon>NPAAA clade</taxon>
        <taxon>Hologalegina</taxon>
        <taxon>IRL clade</taxon>
        <taxon>Fabeae</taxon>
        <taxon>Lathyrus</taxon>
    </lineage>
</organism>
<evidence type="ECO:0000256" key="3">
    <source>
        <dbReference type="ARBA" id="ARBA00022536"/>
    </source>
</evidence>
<dbReference type="PROSITE" id="PS00107">
    <property type="entry name" value="PROTEIN_KINASE_ATP"/>
    <property type="match status" value="1"/>
</dbReference>
<dbReference type="FunFam" id="1.10.510.10:FF:000237">
    <property type="entry name" value="G-type lectin S-receptor-like serine/threonine-protein kinase"/>
    <property type="match status" value="1"/>
</dbReference>
<dbReference type="SMART" id="SM00220">
    <property type="entry name" value="S_TKc"/>
    <property type="match status" value="1"/>
</dbReference>